<sequence length="208" mass="23010">MSWIPMAVAAWEKMSSSSKILTWLYSRPYRQVIENEITLAKLGKDDVVLNIGCGAVPFTALYIAKLAGSRVYALDIDPCAAGYAEKCVKKAGLEDRITVMHADGAQDFRHNFTASIVALQAAPKNRILEVMQKKSRPGARFIFRLASSPYKDHYDCLQTKIRPEAETFQPMRTFDRSVLYQNKGPAVSVHPAFNPATADPSLLATKAA</sequence>
<evidence type="ECO:0000313" key="2">
    <source>
        <dbReference type="Proteomes" id="UP000005496"/>
    </source>
</evidence>
<evidence type="ECO:0000313" key="1">
    <source>
        <dbReference type="EMBL" id="EFI33655.1"/>
    </source>
</evidence>
<protein>
    <recommendedName>
        <fullName evidence="3">Methyltransferase type 11</fullName>
    </recommendedName>
</protein>
<proteinExistence type="predicted"/>
<dbReference type="CDD" id="cd02440">
    <property type="entry name" value="AdoMet_MTases"/>
    <property type="match status" value="1"/>
</dbReference>
<dbReference type="RefSeq" id="WP_008871004.1">
    <property type="nucleotide sequence ID" value="NZ_ACJN02000003.1"/>
</dbReference>
<reference evidence="1" key="1">
    <citation type="submission" date="2010-05" db="EMBL/GenBank/DDBJ databases">
        <title>The draft genome of Desulfonatronospira thiodismutans ASO3-1.</title>
        <authorList>
            <consortium name="US DOE Joint Genome Institute (JGI-PGF)"/>
            <person name="Lucas S."/>
            <person name="Copeland A."/>
            <person name="Lapidus A."/>
            <person name="Cheng J.-F."/>
            <person name="Bruce D."/>
            <person name="Goodwin L."/>
            <person name="Pitluck S."/>
            <person name="Chertkov O."/>
            <person name="Brettin T."/>
            <person name="Detter J.C."/>
            <person name="Han C."/>
            <person name="Land M.L."/>
            <person name="Hauser L."/>
            <person name="Kyrpides N."/>
            <person name="Mikhailova N."/>
            <person name="Muyzer G."/>
            <person name="Woyke T."/>
        </authorList>
    </citation>
    <scope>NUCLEOTIDE SEQUENCE [LARGE SCALE GENOMIC DNA]</scope>
    <source>
        <strain evidence="1">ASO3-1</strain>
    </source>
</reference>
<dbReference type="GO" id="GO:0030410">
    <property type="term" value="F:nicotianamine synthase activity"/>
    <property type="evidence" value="ECO:0007669"/>
    <property type="project" value="InterPro"/>
</dbReference>
<name>D6SSI9_9BACT</name>
<dbReference type="eggNOG" id="COG2518">
    <property type="taxonomic scope" value="Bacteria"/>
</dbReference>
<dbReference type="SUPFAM" id="SSF53335">
    <property type="entry name" value="S-adenosyl-L-methionine-dependent methyltransferases"/>
    <property type="match status" value="1"/>
</dbReference>
<dbReference type="InterPro" id="IPR029063">
    <property type="entry name" value="SAM-dependent_MTases_sf"/>
</dbReference>
<organism evidence="1 2">
    <name type="scientific">Desulfonatronospira thiodismutans ASO3-1</name>
    <dbReference type="NCBI Taxonomy" id="555779"/>
    <lineage>
        <taxon>Bacteria</taxon>
        <taxon>Pseudomonadati</taxon>
        <taxon>Thermodesulfobacteriota</taxon>
        <taxon>Desulfovibrionia</taxon>
        <taxon>Desulfovibrionales</taxon>
        <taxon>Desulfonatronovibrionaceae</taxon>
        <taxon>Desulfonatronospira</taxon>
    </lineage>
</organism>
<dbReference type="EMBL" id="ACJN02000003">
    <property type="protein sequence ID" value="EFI33655.1"/>
    <property type="molecule type" value="Genomic_DNA"/>
</dbReference>
<dbReference type="InterPro" id="IPR004298">
    <property type="entry name" value="Nicotian_synth"/>
</dbReference>
<dbReference type="Gene3D" id="3.40.50.150">
    <property type="entry name" value="Vaccinia Virus protein VP39"/>
    <property type="match status" value="1"/>
</dbReference>
<comment type="caution">
    <text evidence="1">The sequence shown here is derived from an EMBL/GenBank/DDBJ whole genome shotgun (WGS) entry which is preliminary data.</text>
</comment>
<dbReference type="AlphaFoldDB" id="D6SSI9"/>
<accession>D6SSI9</accession>
<dbReference type="GO" id="GO:0030418">
    <property type="term" value="P:nicotianamine biosynthetic process"/>
    <property type="evidence" value="ECO:0007669"/>
    <property type="project" value="InterPro"/>
</dbReference>
<dbReference type="Pfam" id="PF03059">
    <property type="entry name" value="NAS"/>
    <property type="match status" value="1"/>
</dbReference>
<gene>
    <name evidence="1" type="ORF">Dthio_PD0991</name>
</gene>
<dbReference type="Proteomes" id="UP000005496">
    <property type="component" value="Unassembled WGS sequence"/>
</dbReference>
<evidence type="ECO:0008006" key="3">
    <source>
        <dbReference type="Google" id="ProtNLM"/>
    </source>
</evidence>
<keyword evidence="2" id="KW-1185">Reference proteome</keyword>